<dbReference type="InterPro" id="IPR054173">
    <property type="entry name" value="ThiI_fer"/>
</dbReference>
<dbReference type="AlphaFoldDB" id="A0A150JAU1"/>
<keyword evidence="6 9" id="KW-0067">ATP-binding</keyword>
<dbReference type="GO" id="GO:0005829">
    <property type="term" value="C:cytosol"/>
    <property type="evidence" value="ECO:0007669"/>
    <property type="project" value="TreeGrafter"/>
</dbReference>
<evidence type="ECO:0000256" key="1">
    <source>
        <dbReference type="ARBA" id="ARBA00004496"/>
    </source>
</evidence>
<dbReference type="GO" id="GO:0000049">
    <property type="term" value="F:tRNA binding"/>
    <property type="evidence" value="ECO:0007669"/>
    <property type="project" value="UniProtKB-UniRule"/>
</dbReference>
<dbReference type="PATRIC" id="fig|1705564.3.peg.211"/>
<dbReference type="EMBL" id="LNGD01000006">
    <property type="protein sequence ID" value="KYC54064.1"/>
    <property type="molecule type" value="Genomic_DNA"/>
</dbReference>
<reference evidence="11 12" key="1">
    <citation type="journal article" date="2016" name="ISME J.">
        <title>Chasing the elusive Euryarchaeota class WSA2: genomes reveal a uniquely fastidious methyl-reducing methanogen.</title>
        <authorList>
            <person name="Nobu M.K."/>
            <person name="Narihiro T."/>
            <person name="Kuroda K."/>
            <person name="Mei R."/>
            <person name="Liu W.T."/>
        </authorList>
    </citation>
    <scope>NUCLEOTIDE SEQUENCE [LARGE SCALE GENOMIC DNA]</scope>
    <source>
        <strain evidence="11">U1lsi0528_Bin089</strain>
    </source>
</reference>
<comment type="function">
    <text evidence="9">Catalyzes the ATP-dependent transfer of a sulfur to tRNA to produce 4-thiouridine in position 8 of tRNAs, which functions as a near-UV photosensor. Also catalyzes the transfer of sulfur to the sulfur carrier protein ThiS, forming ThiS-thiocarboxylate. This is a step in the synthesis of thiazole, in the thiamine biosynthesis pathway. The sulfur is donated as persulfide by IscS.</text>
</comment>
<comment type="pathway">
    <text evidence="9">Cofactor biosynthesis; thiamine diphosphate biosynthesis.</text>
</comment>
<dbReference type="PANTHER" id="PTHR43209">
    <property type="entry name" value="TRNA SULFURTRANSFERASE"/>
    <property type="match status" value="1"/>
</dbReference>
<dbReference type="Pfam" id="PF22025">
    <property type="entry name" value="ThiI_fer"/>
    <property type="match status" value="1"/>
</dbReference>
<evidence type="ECO:0000256" key="4">
    <source>
        <dbReference type="ARBA" id="ARBA00022679"/>
    </source>
</evidence>
<dbReference type="Proteomes" id="UP000075578">
    <property type="component" value="Unassembled WGS sequence"/>
</dbReference>
<dbReference type="HAMAP" id="MF_00021">
    <property type="entry name" value="ThiI"/>
    <property type="match status" value="1"/>
</dbReference>
<feature type="binding site" evidence="9">
    <location>
        <position position="294"/>
    </location>
    <ligand>
        <name>ATP</name>
        <dbReference type="ChEBI" id="CHEBI:30616"/>
    </ligand>
</feature>
<dbReference type="UniPathway" id="UPA00060"/>
<dbReference type="NCBIfam" id="TIGR00342">
    <property type="entry name" value="tRNA uracil 4-sulfurtransferase ThiI"/>
    <property type="match status" value="1"/>
</dbReference>
<protein>
    <recommendedName>
        <fullName evidence="9">Probable tRNA sulfurtransferase</fullName>
        <ecNumber evidence="9">2.8.1.4</ecNumber>
    </recommendedName>
    <alternativeName>
        <fullName evidence="9">Sulfur carrier protein ThiS sulfurtransferase</fullName>
    </alternativeName>
    <alternativeName>
        <fullName evidence="9">Thiamine biosynthesis protein ThiI</fullName>
    </alternativeName>
    <alternativeName>
        <fullName evidence="9">tRNA 4-thiouridine synthase</fullName>
    </alternativeName>
</protein>
<comment type="similarity">
    <text evidence="9">Belongs to the ThiI family.</text>
</comment>
<name>A0A150JAU1_9EURY</name>
<evidence type="ECO:0000256" key="7">
    <source>
        <dbReference type="ARBA" id="ARBA00022884"/>
    </source>
</evidence>
<organism evidence="11 12">
    <name type="scientific">Candidatus Methanofastidiosum methylothiophilum</name>
    <dbReference type="NCBI Taxonomy" id="1705564"/>
    <lineage>
        <taxon>Archaea</taxon>
        <taxon>Methanobacteriati</taxon>
        <taxon>Methanobacteriota</taxon>
        <taxon>Stenosarchaea group</taxon>
        <taxon>Candidatus Methanofastidiosia</taxon>
        <taxon>Candidatus Methanofastidiosales</taxon>
        <taxon>Candidatus Methanofastidiosaceae</taxon>
        <taxon>Candidatus Methanofastidiosum</taxon>
    </lineage>
</organism>
<evidence type="ECO:0000256" key="8">
    <source>
        <dbReference type="ARBA" id="ARBA00022977"/>
    </source>
</evidence>
<evidence type="ECO:0000256" key="3">
    <source>
        <dbReference type="ARBA" id="ARBA00022555"/>
    </source>
</evidence>
<keyword evidence="8 9" id="KW-0784">Thiamine biosynthesis</keyword>
<dbReference type="InterPro" id="IPR003720">
    <property type="entry name" value="tRNA_STrfase"/>
</dbReference>
<feature type="binding site" evidence="9">
    <location>
        <position position="263"/>
    </location>
    <ligand>
        <name>ATP</name>
        <dbReference type="ChEBI" id="CHEBI:30616"/>
    </ligand>
</feature>
<dbReference type="GO" id="GO:0004810">
    <property type="term" value="F:CCA tRNA nucleotidyltransferase activity"/>
    <property type="evidence" value="ECO:0007669"/>
    <property type="project" value="InterPro"/>
</dbReference>
<comment type="catalytic activity">
    <reaction evidence="9">
        <text>[ThiI sulfur-carrier protein]-S-sulfanyl-L-cysteine + a uridine in tRNA + 2 reduced [2Fe-2S]-[ferredoxin] + ATP + H(+) = [ThiI sulfur-carrier protein]-L-cysteine + a 4-thiouridine in tRNA + 2 oxidized [2Fe-2S]-[ferredoxin] + AMP + diphosphate</text>
        <dbReference type="Rhea" id="RHEA:24176"/>
        <dbReference type="Rhea" id="RHEA-COMP:10000"/>
        <dbReference type="Rhea" id="RHEA-COMP:10001"/>
        <dbReference type="Rhea" id="RHEA-COMP:13337"/>
        <dbReference type="Rhea" id="RHEA-COMP:13338"/>
        <dbReference type="Rhea" id="RHEA-COMP:13339"/>
        <dbReference type="Rhea" id="RHEA-COMP:13340"/>
        <dbReference type="ChEBI" id="CHEBI:15378"/>
        <dbReference type="ChEBI" id="CHEBI:29950"/>
        <dbReference type="ChEBI" id="CHEBI:30616"/>
        <dbReference type="ChEBI" id="CHEBI:33019"/>
        <dbReference type="ChEBI" id="CHEBI:33737"/>
        <dbReference type="ChEBI" id="CHEBI:33738"/>
        <dbReference type="ChEBI" id="CHEBI:61963"/>
        <dbReference type="ChEBI" id="CHEBI:65315"/>
        <dbReference type="ChEBI" id="CHEBI:136798"/>
        <dbReference type="ChEBI" id="CHEBI:456215"/>
        <dbReference type="EC" id="2.8.1.4"/>
    </reaction>
</comment>
<feature type="binding site" evidence="9">
    <location>
        <position position="285"/>
    </location>
    <ligand>
        <name>ATP</name>
        <dbReference type="ChEBI" id="CHEBI:30616"/>
    </ligand>
</feature>
<keyword evidence="5 9" id="KW-0547">Nucleotide-binding</keyword>
<dbReference type="InterPro" id="IPR050102">
    <property type="entry name" value="tRNA_sulfurtransferase_ThiI"/>
</dbReference>
<dbReference type="PANTHER" id="PTHR43209:SF1">
    <property type="entry name" value="TRNA SULFURTRANSFERASE"/>
    <property type="match status" value="1"/>
</dbReference>
<keyword evidence="4 9" id="KW-0808">Transferase</keyword>
<dbReference type="GO" id="GO:0140741">
    <property type="term" value="F:tRNA-uracil-4 sulfurtransferase activity"/>
    <property type="evidence" value="ECO:0007669"/>
    <property type="project" value="UniProtKB-EC"/>
</dbReference>
<dbReference type="CDD" id="cd11716">
    <property type="entry name" value="THUMP_ThiI"/>
    <property type="match status" value="1"/>
</dbReference>
<dbReference type="InterPro" id="IPR004114">
    <property type="entry name" value="THUMP_dom"/>
</dbReference>
<comment type="catalytic activity">
    <reaction evidence="9">
        <text>[ThiS sulfur-carrier protein]-C-terminal Gly-Gly-AMP + S-sulfanyl-L-cysteinyl-[cysteine desulfurase] + AH2 = [ThiS sulfur-carrier protein]-C-terminal-Gly-aminoethanethioate + L-cysteinyl-[cysteine desulfurase] + A + AMP + 2 H(+)</text>
        <dbReference type="Rhea" id="RHEA:43340"/>
        <dbReference type="Rhea" id="RHEA-COMP:12157"/>
        <dbReference type="Rhea" id="RHEA-COMP:12158"/>
        <dbReference type="Rhea" id="RHEA-COMP:12910"/>
        <dbReference type="Rhea" id="RHEA-COMP:19908"/>
        <dbReference type="ChEBI" id="CHEBI:13193"/>
        <dbReference type="ChEBI" id="CHEBI:15378"/>
        <dbReference type="ChEBI" id="CHEBI:17499"/>
        <dbReference type="ChEBI" id="CHEBI:29950"/>
        <dbReference type="ChEBI" id="CHEBI:61963"/>
        <dbReference type="ChEBI" id="CHEBI:90618"/>
        <dbReference type="ChEBI" id="CHEBI:232372"/>
        <dbReference type="ChEBI" id="CHEBI:456215"/>
    </reaction>
</comment>
<accession>A0A150JAU1</accession>
<feature type="binding site" evidence="9">
    <location>
        <begin position="204"/>
        <end position="205"/>
    </location>
    <ligand>
        <name>ATP</name>
        <dbReference type="ChEBI" id="CHEBI:30616"/>
    </ligand>
</feature>
<keyword evidence="2 9" id="KW-0963">Cytoplasm</keyword>
<feature type="domain" description="THUMP" evidence="10">
    <location>
        <begin position="60"/>
        <end position="161"/>
    </location>
</feature>
<dbReference type="SUPFAM" id="SSF143437">
    <property type="entry name" value="THUMP domain-like"/>
    <property type="match status" value="1"/>
</dbReference>
<keyword evidence="3 9" id="KW-0820">tRNA-binding</keyword>
<evidence type="ECO:0000313" key="11">
    <source>
        <dbReference type="EMBL" id="KYC54064.1"/>
    </source>
</evidence>
<dbReference type="Gene3D" id="3.30.2130.30">
    <property type="match status" value="1"/>
</dbReference>
<gene>
    <name evidence="9" type="primary">thiI</name>
    <name evidence="11" type="ORF">AMQ74_00210</name>
</gene>
<dbReference type="PROSITE" id="PS51165">
    <property type="entry name" value="THUMP"/>
    <property type="match status" value="1"/>
</dbReference>
<evidence type="ECO:0000313" key="12">
    <source>
        <dbReference type="Proteomes" id="UP000075578"/>
    </source>
</evidence>
<dbReference type="GO" id="GO:0005524">
    <property type="term" value="F:ATP binding"/>
    <property type="evidence" value="ECO:0007669"/>
    <property type="project" value="UniProtKB-UniRule"/>
</dbReference>
<dbReference type="GO" id="GO:0002937">
    <property type="term" value="P:tRNA 4-thiouridine biosynthesis"/>
    <property type="evidence" value="ECO:0007669"/>
    <property type="project" value="TreeGrafter"/>
</dbReference>
<evidence type="ECO:0000256" key="2">
    <source>
        <dbReference type="ARBA" id="ARBA00022490"/>
    </source>
</evidence>
<evidence type="ECO:0000256" key="5">
    <source>
        <dbReference type="ARBA" id="ARBA00022741"/>
    </source>
</evidence>
<dbReference type="InterPro" id="IPR020536">
    <property type="entry name" value="ThiI_AANH"/>
</dbReference>
<dbReference type="GO" id="GO:0052837">
    <property type="term" value="P:thiazole biosynthetic process"/>
    <property type="evidence" value="ECO:0007669"/>
    <property type="project" value="TreeGrafter"/>
</dbReference>
<dbReference type="Pfam" id="PF02568">
    <property type="entry name" value="ThiI"/>
    <property type="match status" value="1"/>
</dbReference>
<dbReference type="SUPFAM" id="SSF52402">
    <property type="entry name" value="Adenine nucleotide alpha hydrolases-like"/>
    <property type="match status" value="1"/>
</dbReference>
<dbReference type="InterPro" id="IPR049962">
    <property type="entry name" value="THUMP_ThiI"/>
</dbReference>
<evidence type="ECO:0000256" key="6">
    <source>
        <dbReference type="ARBA" id="ARBA00022840"/>
    </source>
</evidence>
<proteinExistence type="inferred from homology"/>
<dbReference type="Gene3D" id="3.40.50.620">
    <property type="entry name" value="HUPs"/>
    <property type="match status" value="1"/>
</dbReference>
<dbReference type="Pfam" id="PF02926">
    <property type="entry name" value="THUMP"/>
    <property type="match status" value="1"/>
</dbReference>
<dbReference type="SMART" id="SM00981">
    <property type="entry name" value="THUMP"/>
    <property type="match status" value="1"/>
</dbReference>
<comment type="subcellular location">
    <subcellularLocation>
        <location evidence="1 9">Cytoplasm</location>
    </subcellularLocation>
</comment>
<evidence type="ECO:0000256" key="9">
    <source>
        <dbReference type="HAMAP-Rule" id="MF_00021"/>
    </source>
</evidence>
<dbReference type="EC" id="2.8.1.4" evidence="9"/>
<dbReference type="GO" id="GO:0009228">
    <property type="term" value="P:thiamine biosynthetic process"/>
    <property type="evidence" value="ECO:0007669"/>
    <property type="project" value="UniProtKB-KW"/>
</dbReference>
<comment type="caution">
    <text evidence="11">The sequence shown here is derived from an EMBL/GenBank/DDBJ whole genome shotgun (WGS) entry which is preliminary data.</text>
</comment>
<dbReference type="InterPro" id="IPR049961">
    <property type="entry name" value="ThiI_N"/>
</dbReference>
<keyword evidence="7 9" id="KW-0694">RNA-binding</keyword>
<sequence>MQGCVLVRYGEIALKSDQTRKWWNKILLDNMKECLDKNNIPYSSIEVLLGRFIVYTDSSLEASNALKNVFGIKSLSPALKMEANYEAIKEKALELSKNRGKKFRVSARRITKEFSMTSNDVNETLGAYIKDQLDLEVSLLKYDFEIGIEFLEGYAYLFTERIEAFGGLPLGVQGEAICLVSSGIDSPVAAWLMMKRGCKVDLLHFKITEEGYKKYLKIKERLQKFSYGHEIKDYIIDGVPYLANTKKKLSENKKEKWVCIFCKRRFLQEAERICQEKGYLAIITGENLGQVASQTLKNLSLLDSTVKLPVLRPLLAYDKQEIVDIARIINTYEISKEKEPKCPFTPLYPMTAGSMEELETIERMLWD</sequence>
<feature type="binding site" evidence="9">
    <location>
        <begin position="179"/>
        <end position="180"/>
    </location>
    <ligand>
        <name>ATP</name>
        <dbReference type="ChEBI" id="CHEBI:30616"/>
    </ligand>
</feature>
<evidence type="ECO:0000259" key="10">
    <source>
        <dbReference type="PROSITE" id="PS51165"/>
    </source>
</evidence>
<dbReference type="GO" id="GO:0009229">
    <property type="term" value="P:thiamine diphosphate biosynthetic process"/>
    <property type="evidence" value="ECO:0007669"/>
    <property type="project" value="UniProtKB-UniRule"/>
</dbReference>
<dbReference type="InterPro" id="IPR014729">
    <property type="entry name" value="Rossmann-like_a/b/a_fold"/>
</dbReference>